<name>A0ABN7UP62_GIGMA</name>
<evidence type="ECO:0000313" key="5">
    <source>
        <dbReference type="EMBL" id="CAG8641739.1"/>
    </source>
</evidence>
<dbReference type="Pfam" id="PF00890">
    <property type="entry name" value="FAD_binding_2"/>
    <property type="match status" value="1"/>
</dbReference>
<dbReference type="InterPro" id="IPR050315">
    <property type="entry name" value="FAD-oxidoreductase_2"/>
</dbReference>
<comment type="caution">
    <text evidence="5">The sequence shown here is derived from an EMBL/GenBank/DDBJ whole genome shotgun (WGS) entry which is preliminary data.</text>
</comment>
<dbReference type="InterPro" id="IPR036188">
    <property type="entry name" value="FAD/NAD-bd_sf"/>
</dbReference>
<evidence type="ECO:0000256" key="3">
    <source>
        <dbReference type="SAM" id="MobiDB-lite"/>
    </source>
</evidence>
<dbReference type="SUPFAM" id="SSF51905">
    <property type="entry name" value="FAD/NAD(P)-binding domain"/>
    <property type="match status" value="1"/>
</dbReference>
<proteinExistence type="predicted"/>
<feature type="domain" description="FAD-dependent oxidoreductase 2 FAD-binding" evidence="4">
    <location>
        <begin position="5"/>
        <end position="425"/>
    </location>
</feature>
<dbReference type="InterPro" id="IPR027477">
    <property type="entry name" value="Succ_DH/fumarate_Rdtase_cat_sf"/>
</dbReference>
<keyword evidence="1" id="KW-0285">Flavoprotein</keyword>
<dbReference type="InterPro" id="IPR003953">
    <property type="entry name" value="FAD-dep_OxRdtase_2_FAD-bd"/>
</dbReference>
<evidence type="ECO:0000313" key="6">
    <source>
        <dbReference type="Proteomes" id="UP000789901"/>
    </source>
</evidence>
<protein>
    <submittedName>
        <fullName evidence="5">46319_t:CDS:1</fullName>
    </submittedName>
</protein>
<dbReference type="Proteomes" id="UP000789901">
    <property type="component" value="Unassembled WGS sequence"/>
</dbReference>
<feature type="region of interest" description="Disordered" evidence="3">
    <location>
        <begin position="488"/>
        <end position="517"/>
    </location>
</feature>
<keyword evidence="6" id="KW-1185">Reference proteome</keyword>
<dbReference type="PANTHER" id="PTHR43400:SF1">
    <property type="entry name" value="FUMARATE REDUCTASE"/>
    <property type="match status" value="1"/>
</dbReference>
<accession>A0ABN7UP62</accession>
<reference evidence="5 6" key="1">
    <citation type="submission" date="2021-06" db="EMBL/GenBank/DDBJ databases">
        <authorList>
            <person name="Kallberg Y."/>
            <person name="Tangrot J."/>
            <person name="Rosling A."/>
        </authorList>
    </citation>
    <scope>NUCLEOTIDE SEQUENCE [LARGE SCALE GENOMIC DNA]</scope>
    <source>
        <strain evidence="5 6">120-4 pot B 10/14</strain>
    </source>
</reference>
<dbReference type="SUPFAM" id="SSF56425">
    <property type="entry name" value="Succinate dehydrogenase/fumarate reductase flavoprotein, catalytic domain"/>
    <property type="match status" value="1"/>
</dbReference>
<evidence type="ECO:0000259" key="4">
    <source>
        <dbReference type="Pfam" id="PF00890"/>
    </source>
</evidence>
<organism evidence="5 6">
    <name type="scientific">Gigaspora margarita</name>
    <dbReference type="NCBI Taxonomy" id="4874"/>
    <lineage>
        <taxon>Eukaryota</taxon>
        <taxon>Fungi</taxon>
        <taxon>Fungi incertae sedis</taxon>
        <taxon>Mucoromycota</taxon>
        <taxon>Glomeromycotina</taxon>
        <taxon>Glomeromycetes</taxon>
        <taxon>Diversisporales</taxon>
        <taxon>Gigasporaceae</taxon>
        <taxon>Gigaspora</taxon>
    </lineage>
</organism>
<dbReference type="Gene3D" id="3.50.50.60">
    <property type="entry name" value="FAD/NAD(P)-binding domain"/>
    <property type="match status" value="1"/>
</dbReference>
<dbReference type="PANTHER" id="PTHR43400">
    <property type="entry name" value="FUMARATE REDUCTASE"/>
    <property type="match status" value="1"/>
</dbReference>
<gene>
    <name evidence="5" type="ORF">GMARGA_LOCUS8881</name>
</gene>
<feature type="compositionally biased region" description="Basic and acidic residues" evidence="3">
    <location>
        <begin position="501"/>
        <end position="517"/>
    </location>
</feature>
<evidence type="ECO:0000256" key="2">
    <source>
        <dbReference type="ARBA" id="ARBA00023002"/>
    </source>
</evidence>
<sequence>MSNQVIVVDGGLSDLSAAHTVLERGRKVLVLDKNSFFGGNSTKATSGINGALTKTQIALGIQDSTELFAQDTARSARDLARPDLIEVLTGNSASVVEWLQEKYKDHSQPRTHREKEMFPGMTITYALIEGIEEIANNQPDRARLIKKAHVTKLIKEGDTVIGVEYVKDGQTCKEYGPVILATGGYAADFTEGSLIKKYRPDIYNLPITNGSTGDGHKMVISIGGKATHMEKVQVHPTGLVDPKEPDAKIKFLAAEALRGVGGLFLNGEGKRFCDELGHRDYVTGEIWKTKGPVRLVLNSKASKEIEWHCKHYIGRGLMRKFSGEALAKEIGISASQLKATFDDYNDIASNKKKGFFWQEILPQHSNHNKRSISCSLDGSRITLYYGWNAESEVRDMQEQVIPGLFASGEIAGGIHGANRLGGSSLLGCVVYGRVAGDSASRYLFQNLTSATANRRLGQIAGQLAPYQTTVSVDPTNQKVHLEISWGSYKDATSQASPSPAPEKKADAPTRRGNKENG</sequence>
<dbReference type="EMBL" id="CAJVQB010004642">
    <property type="protein sequence ID" value="CAG8641739.1"/>
    <property type="molecule type" value="Genomic_DNA"/>
</dbReference>
<evidence type="ECO:0000256" key="1">
    <source>
        <dbReference type="ARBA" id="ARBA00022630"/>
    </source>
</evidence>
<keyword evidence="2" id="KW-0560">Oxidoreductase</keyword>
<dbReference type="Gene3D" id="3.90.700.10">
    <property type="entry name" value="Succinate dehydrogenase/fumarate reductase flavoprotein, catalytic domain"/>
    <property type="match status" value="1"/>
</dbReference>